<dbReference type="Pfam" id="PF00583">
    <property type="entry name" value="Acetyltransf_1"/>
    <property type="match status" value="1"/>
</dbReference>
<evidence type="ECO:0000313" key="3">
    <source>
        <dbReference type="Proteomes" id="UP001501758"/>
    </source>
</evidence>
<dbReference type="InterPro" id="IPR016181">
    <property type="entry name" value="Acyl_CoA_acyltransferase"/>
</dbReference>
<dbReference type="Gene3D" id="3.40.630.30">
    <property type="match status" value="1"/>
</dbReference>
<dbReference type="Proteomes" id="UP001501758">
    <property type="component" value="Unassembled WGS sequence"/>
</dbReference>
<gene>
    <name evidence="2" type="ORF">GCM10009430_08240</name>
</gene>
<protein>
    <submittedName>
        <fullName evidence="2">GNAT family N-acetyltransferase</fullName>
    </submittedName>
</protein>
<reference evidence="2 3" key="1">
    <citation type="journal article" date="2019" name="Int. J. Syst. Evol. Microbiol.">
        <title>The Global Catalogue of Microorganisms (GCM) 10K type strain sequencing project: providing services to taxonomists for standard genome sequencing and annotation.</title>
        <authorList>
            <consortium name="The Broad Institute Genomics Platform"/>
            <consortium name="The Broad Institute Genome Sequencing Center for Infectious Disease"/>
            <person name="Wu L."/>
            <person name="Ma J."/>
        </authorList>
    </citation>
    <scope>NUCLEOTIDE SEQUENCE [LARGE SCALE GENOMIC DNA]</scope>
    <source>
        <strain evidence="2 3">JCM 15974</strain>
    </source>
</reference>
<keyword evidence="3" id="KW-1185">Reference proteome</keyword>
<comment type="caution">
    <text evidence="2">The sequence shown here is derived from an EMBL/GenBank/DDBJ whole genome shotgun (WGS) entry which is preliminary data.</text>
</comment>
<proteinExistence type="predicted"/>
<organism evidence="2 3">
    <name type="scientific">Aquimarina litoralis</name>
    <dbReference type="NCBI Taxonomy" id="584605"/>
    <lineage>
        <taxon>Bacteria</taxon>
        <taxon>Pseudomonadati</taxon>
        <taxon>Bacteroidota</taxon>
        <taxon>Flavobacteriia</taxon>
        <taxon>Flavobacteriales</taxon>
        <taxon>Flavobacteriaceae</taxon>
        <taxon>Aquimarina</taxon>
    </lineage>
</organism>
<dbReference type="RefSeq" id="WP_343910758.1">
    <property type="nucleotide sequence ID" value="NZ_BAAAGE010000001.1"/>
</dbReference>
<dbReference type="CDD" id="cd04301">
    <property type="entry name" value="NAT_SF"/>
    <property type="match status" value="1"/>
</dbReference>
<dbReference type="PROSITE" id="PS51186">
    <property type="entry name" value="GNAT"/>
    <property type="match status" value="1"/>
</dbReference>
<evidence type="ECO:0000259" key="1">
    <source>
        <dbReference type="PROSITE" id="PS51186"/>
    </source>
</evidence>
<dbReference type="InterPro" id="IPR000182">
    <property type="entry name" value="GNAT_dom"/>
</dbReference>
<dbReference type="PANTHER" id="PTHR43415:SF3">
    <property type="entry name" value="GNAT-FAMILY ACETYLTRANSFERASE"/>
    <property type="match status" value="1"/>
</dbReference>
<dbReference type="SUPFAM" id="SSF55729">
    <property type="entry name" value="Acyl-CoA N-acyltransferases (Nat)"/>
    <property type="match status" value="1"/>
</dbReference>
<evidence type="ECO:0000313" key="2">
    <source>
        <dbReference type="EMBL" id="GAA0714698.1"/>
    </source>
</evidence>
<name>A0ABN1IIM6_9FLAO</name>
<dbReference type="EMBL" id="BAAAGE010000001">
    <property type="protein sequence ID" value="GAA0714698.1"/>
    <property type="molecule type" value="Genomic_DNA"/>
</dbReference>
<dbReference type="PANTHER" id="PTHR43415">
    <property type="entry name" value="SPERMIDINE N(1)-ACETYLTRANSFERASE"/>
    <property type="match status" value="1"/>
</dbReference>
<accession>A0ABN1IIM6</accession>
<feature type="domain" description="N-acetyltransferase" evidence="1">
    <location>
        <begin position="16"/>
        <end position="182"/>
    </location>
</feature>
<sequence length="189" mass="21862">MNFASKTYITKSNHQITIRQAIPDDAQELLQLKLQYLKNTETLPLFENEYPNDTDQEREMIKKYLSEKNSIILVAMINNNMVGNIDLTGSWRKKMEHTAMIGMGIHTKWQNQGIGTLLLQNVLDWAIKNPVLRLIWLEVYASNISGIALYTKIGFTEVGRMPNFFLEKGKYIDKIIMNKEVSEDSLFET</sequence>